<evidence type="ECO:0000256" key="6">
    <source>
        <dbReference type="ARBA" id="ARBA00022824"/>
    </source>
</evidence>
<evidence type="ECO:0000256" key="7">
    <source>
        <dbReference type="ARBA" id="ARBA00022989"/>
    </source>
</evidence>
<name>A0A914XZ06_9BILA</name>
<evidence type="ECO:0000256" key="8">
    <source>
        <dbReference type="ARBA" id="ARBA00023136"/>
    </source>
</evidence>
<proteinExistence type="inferred from homology"/>
<dbReference type="PANTHER" id="PTHR48176">
    <property type="entry name" value="DDRGK DOMAIN-CONTAINING PROTEIN 1"/>
    <property type="match status" value="1"/>
</dbReference>
<dbReference type="AlphaFoldDB" id="A0A914XZ06"/>
<dbReference type="SUPFAM" id="SSF46785">
    <property type="entry name" value="Winged helix' DNA-binding domain"/>
    <property type="match status" value="1"/>
</dbReference>
<comment type="subcellular location">
    <subcellularLocation>
        <location evidence="1">Endoplasmic reticulum membrane</location>
        <topology evidence="1">Single-pass membrane protein</topology>
    </subcellularLocation>
</comment>
<dbReference type="FunFam" id="1.10.10.10:FF:000143">
    <property type="entry name" value="DDRGK domain-containing protein 1"/>
    <property type="match status" value="1"/>
</dbReference>
<evidence type="ECO:0000256" key="1">
    <source>
        <dbReference type="ARBA" id="ARBA00004389"/>
    </source>
</evidence>
<dbReference type="Pfam" id="PF09756">
    <property type="entry name" value="DDRGK"/>
    <property type="match status" value="1"/>
</dbReference>
<feature type="region of interest" description="Disordered" evidence="9">
    <location>
        <begin position="42"/>
        <end position="95"/>
    </location>
</feature>
<dbReference type="InterPro" id="IPR019153">
    <property type="entry name" value="DDRGK_dom-contain"/>
</dbReference>
<organism evidence="11 12">
    <name type="scientific">Panagrolaimus superbus</name>
    <dbReference type="NCBI Taxonomy" id="310955"/>
    <lineage>
        <taxon>Eukaryota</taxon>
        <taxon>Metazoa</taxon>
        <taxon>Ecdysozoa</taxon>
        <taxon>Nematoda</taxon>
        <taxon>Chromadorea</taxon>
        <taxon>Rhabditida</taxon>
        <taxon>Tylenchina</taxon>
        <taxon>Panagrolaimomorpha</taxon>
        <taxon>Panagrolaimoidea</taxon>
        <taxon>Panagrolaimidae</taxon>
        <taxon>Panagrolaimus</taxon>
    </lineage>
</organism>
<evidence type="ECO:0000256" key="2">
    <source>
        <dbReference type="ARBA" id="ARBA00009829"/>
    </source>
</evidence>
<evidence type="ECO:0000256" key="9">
    <source>
        <dbReference type="SAM" id="MobiDB-lite"/>
    </source>
</evidence>
<evidence type="ECO:0000313" key="11">
    <source>
        <dbReference type="Proteomes" id="UP000887577"/>
    </source>
</evidence>
<dbReference type="InterPro" id="IPR036388">
    <property type="entry name" value="WH-like_DNA-bd_sf"/>
</dbReference>
<keyword evidence="4 10" id="KW-0812">Transmembrane</keyword>
<keyword evidence="5" id="KW-0833">Ubl conjugation pathway</keyword>
<reference evidence="12" key="1">
    <citation type="submission" date="2022-11" db="UniProtKB">
        <authorList>
            <consortium name="WormBaseParasite"/>
        </authorList>
    </citation>
    <scope>IDENTIFICATION</scope>
</reference>
<feature type="region of interest" description="Disordered" evidence="9">
    <location>
        <begin position="115"/>
        <end position="162"/>
    </location>
</feature>
<dbReference type="SMART" id="SM01128">
    <property type="entry name" value="DDRGK"/>
    <property type="match status" value="1"/>
</dbReference>
<dbReference type="GO" id="GO:0005789">
    <property type="term" value="C:endoplasmic reticulum membrane"/>
    <property type="evidence" value="ECO:0007669"/>
    <property type="project" value="UniProtKB-SubCell"/>
</dbReference>
<keyword evidence="7 10" id="KW-1133">Transmembrane helix</keyword>
<evidence type="ECO:0000256" key="3">
    <source>
        <dbReference type="ARBA" id="ARBA00018218"/>
    </source>
</evidence>
<dbReference type="GO" id="GO:0044389">
    <property type="term" value="F:ubiquitin-like protein ligase binding"/>
    <property type="evidence" value="ECO:0007669"/>
    <property type="project" value="TreeGrafter"/>
</dbReference>
<dbReference type="PANTHER" id="PTHR48176:SF1">
    <property type="entry name" value="DDRGK DOMAIN-CONTAINING PROTEIN 1"/>
    <property type="match status" value="1"/>
</dbReference>
<feature type="compositionally biased region" description="Acidic residues" evidence="9">
    <location>
        <begin position="69"/>
        <end position="83"/>
    </location>
</feature>
<keyword evidence="6" id="KW-0256">Endoplasmic reticulum</keyword>
<evidence type="ECO:0000256" key="10">
    <source>
        <dbReference type="SAM" id="Phobius"/>
    </source>
</evidence>
<evidence type="ECO:0000256" key="4">
    <source>
        <dbReference type="ARBA" id="ARBA00022692"/>
    </source>
</evidence>
<comment type="similarity">
    <text evidence="2">Belongs to the DDRGK1 family.</text>
</comment>
<dbReference type="InterPro" id="IPR036390">
    <property type="entry name" value="WH_DNA-bd_sf"/>
</dbReference>
<dbReference type="Gene3D" id="1.10.10.10">
    <property type="entry name" value="Winged helix-like DNA-binding domain superfamily/Winged helix DNA-binding domain"/>
    <property type="match status" value="1"/>
</dbReference>
<sequence>MEAASNSGFLYAAVAFLFALFSVIGGFIFKLYNDEKNARERAKAAQDMLDGEERPNRRAPQRRHVLHESEEEEDGGEYDDDDVNGFGSGEKKMGKKKLAKLQAKAEARAAREAELAERVERKKREEEKDKQMEEIRRQQDAEEKVREEKEKAEQEERERKEHEEYLKLKASFQVEEEGFDAKSEEEKENLLKNFVDYIKKTKVVNVDELAAKFKLDVPAAVEKIKYFIENDILTGVIDDRGKFIYIAPDELEAVARFINQRGRISLSELASYSNQLISLKPMDSIVS</sequence>
<keyword evidence="11" id="KW-1185">Reference proteome</keyword>
<evidence type="ECO:0000256" key="5">
    <source>
        <dbReference type="ARBA" id="ARBA00022786"/>
    </source>
</evidence>
<dbReference type="Proteomes" id="UP000887577">
    <property type="component" value="Unplaced"/>
</dbReference>
<dbReference type="WBParaSite" id="PSU_v2.g12189.t1">
    <property type="protein sequence ID" value="PSU_v2.g12189.t1"/>
    <property type="gene ID" value="PSU_v2.g12189"/>
</dbReference>
<keyword evidence="8 10" id="KW-0472">Membrane</keyword>
<feature type="transmembrane region" description="Helical" evidence="10">
    <location>
        <begin position="12"/>
        <end position="32"/>
    </location>
</feature>
<accession>A0A914XZ06</accession>
<dbReference type="InterPro" id="IPR050899">
    <property type="entry name" value="DDRGK_domain-containing"/>
</dbReference>
<evidence type="ECO:0000313" key="12">
    <source>
        <dbReference type="WBParaSite" id="PSU_v2.g12189.t1"/>
    </source>
</evidence>
<protein>
    <recommendedName>
        <fullName evidence="3">DDRGK domain-containing protein 1</fullName>
    </recommendedName>
</protein>